<proteinExistence type="predicted"/>
<accession>A0A0E9TSP8</accession>
<organism evidence="1">
    <name type="scientific">Anguilla anguilla</name>
    <name type="common">European freshwater eel</name>
    <name type="synonym">Muraena anguilla</name>
    <dbReference type="NCBI Taxonomy" id="7936"/>
    <lineage>
        <taxon>Eukaryota</taxon>
        <taxon>Metazoa</taxon>
        <taxon>Chordata</taxon>
        <taxon>Craniata</taxon>
        <taxon>Vertebrata</taxon>
        <taxon>Euteleostomi</taxon>
        <taxon>Actinopterygii</taxon>
        <taxon>Neopterygii</taxon>
        <taxon>Teleostei</taxon>
        <taxon>Anguilliformes</taxon>
        <taxon>Anguillidae</taxon>
        <taxon>Anguilla</taxon>
    </lineage>
</organism>
<protein>
    <submittedName>
        <fullName evidence="1">Uncharacterized protein</fullName>
    </submittedName>
</protein>
<dbReference type="AlphaFoldDB" id="A0A0E9TSP8"/>
<name>A0A0E9TSP8_ANGAN</name>
<reference evidence="1" key="1">
    <citation type="submission" date="2014-11" db="EMBL/GenBank/DDBJ databases">
        <authorList>
            <person name="Amaro Gonzalez C."/>
        </authorList>
    </citation>
    <scope>NUCLEOTIDE SEQUENCE</scope>
</reference>
<reference evidence="1" key="2">
    <citation type="journal article" date="2015" name="Fish Shellfish Immunol.">
        <title>Early steps in the European eel (Anguilla anguilla)-Vibrio vulnificus interaction in the gills: Role of the RtxA13 toxin.</title>
        <authorList>
            <person name="Callol A."/>
            <person name="Pajuelo D."/>
            <person name="Ebbesson L."/>
            <person name="Teles M."/>
            <person name="MacKenzie S."/>
            <person name="Amaro C."/>
        </authorList>
    </citation>
    <scope>NUCLEOTIDE SEQUENCE</scope>
</reference>
<evidence type="ECO:0000313" key="1">
    <source>
        <dbReference type="EMBL" id="JAH55733.1"/>
    </source>
</evidence>
<dbReference type="EMBL" id="GBXM01052844">
    <property type="protein sequence ID" value="JAH55733.1"/>
    <property type="molecule type" value="Transcribed_RNA"/>
</dbReference>
<sequence length="45" mass="5444">MTNSQPTCKWGLILLYLPIPPHCPRLYYGSYLYIEHETLELYYSY</sequence>